<dbReference type="PROSITE" id="PS50931">
    <property type="entry name" value="HTH_LYSR"/>
    <property type="match status" value="1"/>
</dbReference>
<dbReference type="InterPro" id="IPR005119">
    <property type="entry name" value="LysR_subst-bd"/>
</dbReference>
<feature type="domain" description="HTH lysR-type" evidence="5">
    <location>
        <begin position="93"/>
        <end position="145"/>
    </location>
</feature>
<proteinExistence type="inferred from homology"/>
<evidence type="ECO:0000259" key="5">
    <source>
        <dbReference type="PROSITE" id="PS50931"/>
    </source>
</evidence>
<keyword evidence="4" id="KW-0804">Transcription</keyword>
<evidence type="ECO:0000313" key="7">
    <source>
        <dbReference type="Proteomes" id="UP001597176"/>
    </source>
</evidence>
<dbReference type="SUPFAM" id="SSF46785">
    <property type="entry name" value="Winged helix' DNA-binding domain"/>
    <property type="match status" value="1"/>
</dbReference>
<comment type="similarity">
    <text evidence="1">Belongs to the LysR transcriptional regulatory family.</text>
</comment>
<dbReference type="PRINTS" id="PR00039">
    <property type="entry name" value="HTHLYSR"/>
</dbReference>
<evidence type="ECO:0000313" key="6">
    <source>
        <dbReference type="EMBL" id="MFD1300840.1"/>
    </source>
</evidence>
<dbReference type="Gene3D" id="1.10.10.10">
    <property type="entry name" value="Winged helix-like DNA-binding domain superfamily/Winged helix DNA-binding domain"/>
    <property type="match status" value="1"/>
</dbReference>
<gene>
    <name evidence="6" type="ORF">ACFQ4G_04480</name>
</gene>
<dbReference type="SUPFAM" id="SSF53850">
    <property type="entry name" value="Periplasmic binding protein-like II"/>
    <property type="match status" value="1"/>
</dbReference>
<dbReference type="Proteomes" id="UP001597176">
    <property type="component" value="Unassembled WGS sequence"/>
</dbReference>
<evidence type="ECO:0000256" key="4">
    <source>
        <dbReference type="ARBA" id="ARBA00023163"/>
    </source>
</evidence>
<dbReference type="CDD" id="cd08422">
    <property type="entry name" value="PBP2_CrgA_like"/>
    <property type="match status" value="1"/>
</dbReference>
<evidence type="ECO:0000256" key="2">
    <source>
        <dbReference type="ARBA" id="ARBA00023015"/>
    </source>
</evidence>
<dbReference type="Pfam" id="PF00126">
    <property type="entry name" value="HTH_1"/>
    <property type="match status" value="1"/>
</dbReference>
<dbReference type="InterPro" id="IPR036390">
    <property type="entry name" value="WH_DNA-bd_sf"/>
</dbReference>
<protein>
    <submittedName>
        <fullName evidence="6">LysR family transcriptional regulator</fullName>
    </submittedName>
</protein>
<keyword evidence="3" id="KW-0238">DNA-binding</keyword>
<dbReference type="PANTHER" id="PTHR30537">
    <property type="entry name" value="HTH-TYPE TRANSCRIPTIONAL REGULATOR"/>
    <property type="match status" value="1"/>
</dbReference>
<evidence type="ECO:0000256" key="3">
    <source>
        <dbReference type="ARBA" id="ARBA00023125"/>
    </source>
</evidence>
<organism evidence="6 7">
    <name type="scientific">Methylobacterium marchantiae</name>
    <dbReference type="NCBI Taxonomy" id="600331"/>
    <lineage>
        <taxon>Bacteria</taxon>
        <taxon>Pseudomonadati</taxon>
        <taxon>Pseudomonadota</taxon>
        <taxon>Alphaproteobacteria</taxon>
        <taxon>Hyphomicrobiales</taxon>
        <taxon>Methylobacteriaceae</taxon>
        <taxon>Methylobacterium</taxon>
    </lineage>
</organism>
<keyword evidence="2" id="KW-0805">Transcription regulation</keyword>
<dbReference type="EMBL" id="JBHTND010000004">
    <property type="protein sequence ID" value="MFD1300840.1"/>
    <property type="molecule type" value="Genomic_DNA"/>
</dbReference>
<name>A0ABW3WV86_9HYPH</name>
<reference evidence="7" key="1">
    <citation type="journal article" date="2019" name="Int. J. Syst. Evol. Microbiol.">
        <title>The Global Catalogue of Microorganisms (GCM) 10K type strain sequencing project: providing services to taxonomists for standard genome sequencing and annotation.</title>
        <authorList>
            <consortium name="The Broad Institute Genomics Platform"/>
            <consortium name="The Broad Institute Genome Sequencing Center for Infectious Disease"/>
            <person name="Wu L."/>
            <person name="Ma J."/>
        </authorList>
    </citation>
    <scope>NUCLEOTIDE SEQUENCE [LARGE SCALE GENOMIC DNA]</scope>
    <source>
        <strain evidence="7">CCUG 56108</strain>
    </source>
</reference>
<comment type="caution">
    <text evidence="6">The sequence shown here is derived from an EMBL/GenBank/DDBJ whole genome shotgun (WGS) entry which is preliminary data.</text>
</comment>
<sequence length="386" mass="41498">MSVAKRLLAPEGKAGGASDDGERASSALVADAVPRAIMLPMAVDKKVRRSFRMVVSASGIGAHRVGRGRLYVYASGRSSFHNQQLCMDLALALRAFVRTVERGSMTAAARDLGVSQPAVSKLVRNLEAHARTRLLERSSRALSPTTPGLRLYEASRGALAMIDAAIEEARNETGSLDGPLRLHGPVCLGESRLHAIVADFQGLHPGVSVRLTLENRAADLIHEGFDLAIRMGRPVEQNVVIRRIGLIQRILVASPAYATRCKPVLEPGDLLDHALFVSDTVLSRADALPLCRGGKTTDVTVKPVLTTNNAQVLINAVLAGRGIGTAQAQLVAAELADGRLVRVLADYEIQPTELYITYSSARFLRPTVRSFVDFAIPALRRIDGIL</sequence>
<keyword evidence="7" id="KW-1185">Reference proteome</keyword>
<dbReference type="InterPro" id="IPR000847">
    <property type="entry name" value="LysR_HTH_N"/>
</dbReference>
<dbReference type="InterPro" id="IPR036388">
    <property type="entry name" value="WH-like_DNA-bd_sf"/>
</dbReference>
<dbReference type="Gene3D" id="3.40.190.290">
    <property type="match status" value="1"/>
</dbReference>
<dbReference type="PANTHER" id="PTHR30537:SF5">
    <property type="entry name" value="HTH-TYPE TRANSCRIPTIONAL ACTIVATOR TTDR-RELATED"/>
    <property type="match status" value="1"/>
</dbReference>
<accession>A0ABW3WV86</accession>
<dbReference type="Pfam" id="PF03466">
    <property type="entry name" value="LysR_substrate"/>
    <property type="match status" value="1"/>
</dbReference>
<dbReference type="InterPro" id="IPR058163">
    <property type="entry name" value="LysR-type_TF_proteobact-type"/>
</dbReference>
<evidence type="ECO:0000256" key="1">
    <source>
        <dbReference type="ARBA" id="ARBA00009437"/>
    </source>
</evidence>